<dbReference type="PROSITE" id="PS50885">
    <property type="entry name" value="HAMP"/>
    <property type="match status" value="1"/>
</dbReference>
<reference evidence="14" key="1">
    <citation type="submission" date="2024-05" db="EMBL/GenBank/DDBJ databases">
        <authorList>
            <person name="Yang L."/>
            <person name="Pan L."/>
        </authorList>
    </citation>
    <scope>NUCLEOTIDE SEQUENCE</scope>
    <source>
        <strain evidence="14">FCG-7</strain>
    </source>
</reference>
<dbReference type="GO" id="GO:0000155">
    <property type="term" value="F:phosphorelay sensor kinase activity"/>
    <property type="evidence" value="ECO:0007669"/>
    <property type="project" value="InterPro"/>
</dbReference>
<dbReference type="InterPro" id="IPR004358">
    <property type="entry name" value="Sig_transdc_His_kin-like_C"/>
</dbReference>
<evidence type="ECO:0000256" key="6">
    <source>
        <dbReference type="ARBA" id="ARBA00022692"/>
    </source>
</evidence>
<feature type="transmembrane region" description="Helical" evidence="11">
    <location>
        <begin position="172"/>
        <end position="195"/>
    </location>
</feature>
<dbReference type="PANTHER" id="PTHR45436:SF5">
    <property type="entry name" value="SENSOR HISTIDINE KINASE TRCS"/>
    <property type="match status" value="1"/>
</dbReference>
<dbReference type="PRINTS" id="PR00344">
    <property type="entry name" value="BCTRLSENSOR"/>
</dbReference>
<comment type="subcellular location">
    <subcellularLocation>
        <location evidence="2">Membrane</location>
    </subcellularLocation>
</comment>
<dbReference type="GO" id="GO:0005886">
    <property type="term" value="C:plasma membrane"/>
    <property type="evidence" value="ECO:0007669"/>
    <property type="project" value="TreeGrafter"/>
</dbReference>
<evidence type="ECO:0000256" key="3">
    <source>
        <dbReference type="ARBA" id="ARBA00012438"/>
    </source>
</evidence>
<evidence type="ECO:0000256" key="7">
    <source>
        <dbReference type="ARBA" id="ARBA00022777"/>
    </source>
</evidence>
<dbReference type="InterPro" id="IPR050428">
    <property type="entry name" value="TCS_sensor_his_kinase"/>
</dbReference>
<dbReference type="PANTHER" id="PTHR45436">
    <property type="entry name" value="SENSOR HISTIDINE KINASE YKOH"/>
    <property type="match status" value="1"/>
</dbReference>
<dbReference type="SUPFAM" id="SSF47384">
    <property type="entry name" value="Homodimeric domain of signal transducing histidine kinase"/>
    <property type="match status" value="1"/>
</dbReference>
<dbReference type="KEGG" id="cmav:ABHF33_07495"/>
<evidence type="ECO:0000256" key="5">
    <source>
        <dbReference type="ARBA" id="ARBA00022679"/>
    </source>
</evidence>
<dbReference type="Pfam" id="PF02518">
    <property type="entry name" value="HATPase_c"/>
    <property type="match status" value="1"/>
</dbReference>
<dbReference type="Gene3D" id="3.30.565.10">
    <property type="entry name" value="Histidine kinase-like ATPase, C-terminal domain"/>
    <property type="match status" value="1"/>
</dbReference>
<keyword evidence="7" id="KW-0418">Kinase</keyword>
<evidence type="ECO:0000256" key="8">
    <source>
        <dbReference type="ARBA" id="ARBA00022989"/>
    </source>
</evidence>
<dbReference type="PROSITE" id="PS50109">
    <property type="entry name" value="HIS_KIN"/>
    <property type="match status" value="1"/>
</dbReference>
<keyword evidence="14" id="KW-0547">Nucleotide-binding</keyword>
<keyword evidence="9" id="KW-0902">Two-component regulatory system</keyword>
<organism evidence="14">
    <name type="scientific">Chitinibacter mangrovi</name>
    <dbReference type="NCBI Taxonomy" id="3153927"/>
    <lineage>
        <taxon>Bacteria</taxon>
        <taxon>Pseudomonadati</taxon>
        <taxon>Pseudomonadota</taxon>
        <taxon>Betaproteobacteria</taxon>
        <taxon>Neisseriales</taxon>
        <taxon>Chitinibacteraceae</taxon>
        <taxon>Chitinibacter</taxon>
    </lineage>
</organism>
<protein>
    <recommendedName>
        <fullName evidence="3">histidine kinase</fullName>
        <ecNumber evidence="3">2.7.13.3</ecNumber>
    </recommendedName>
</protein>
<sequence length="446" mass="49190">MNYSIRTRLHLGASIVMLTFFCLAGLAVQNVYSEHLRQSHYARLQSTVYMLIAITELGTQGQLQLPAGIGEPQLAVPSSGLYAQIDNPERQERWQSPSSIQIGEFPAPALSTGQWQQQEITHHGQQYLSTAYQVRWVIGMEGAGQKAQTLRFIVLEDTQRFSAQLGRFQTALWGWLGAAALCLLLAQALLLRWGLLPLQKLERELAAIEQGEQTQVAGSYPREIAPLAARLNRLVEQEHARQQRYREALGDLAHSLKTPLAILRADVSDEELRSHVKEQVSRMDHIVQHQLSRAALRGEATLAAPLALKPVAERLIATMQKVHAARQLQFTLICADELQWPLDEGDAFEIIGNVLDNAGKWARSEVQLQLSASRSELKISVADDGAGFVDTTAPLQRGIRLDERVAGHGIGLSVVADIVQAYQGRIELGRSALGGASVTLLLPDPR</sequence>
<dbReference type="AlphaFoldDB" id="A0AAU7FEN1"/>
<dbReference type="InterPro" id="IPR036097">
    <property type="entry name" value="HisK_dim/P_sf"/>
</dbReference>
<keyword evidence="10 11" id="KW-0472">Membrane</keyword>
<dbReference type="EMBL" id="CP157355">
    <property type="protein sequence ID" value="XBM02098.1"/>
    <property type="molecule type" value="Genomic_DNA"/>
</dbReference>
<dbReference type="InterPro" id="IPR003594">
    <property type="entry name" value="HATPase_dom"/>
</dbReference>
<proteinExistence type="predicted"/>
<feature type="domain" description="HAMP" evidence="13">
    <location>
        <begin position="192"/>
        <end position="243"/>
    </location>
</feature>
<dbReference type="InterPro" id="IPR036890">
    <property type="entry name" value="HATPase_C_sf"/>
</dbReference>
<dbReference type="EC" id="2.7.13.3" evidence="3"/>
<evidence type="ECO:0000259" key="12">
    <source>
        <dbReference type="PROSITE" id="PS50109"/>
    </source>
</evidence>
<dbReference type="GO" id="GO:0005524">
    <property type="term" value="F:ATP binding"/>
    <property type="evidence" value="ECO:0007669"/>
    <property type="project" value="UniProtKB-KW"/>
</dbReference>
<name>A0AAU7FEN1_9NEIS</name>
<dbReference type="InterPro" id="IPR003660">
    <property type="entry name" value="HAMP_dom"/>
</dbReference>
<dbReference type="SMART" id="SM00387">
    <property type="entry name" value="HATPase_c"/>
    <property type="match status" value="1"/>
</dbReference>
<dbReference type="InterPro" id="IPR005467">
    <property type="entry name" value="His_kinase_dom"/>
</dbReference>
<feature type="domain" description="Histidine kinase" evidence="12">
    <location>
        <begin position="251"/>
        <end position="446"/>
    </location>
</feature>
<evidence type="ECO:0000256" key="4">
    <source>
        <dbReference type="ARBA" id="ARBA00022553"/>
    </source>
</evidence>
<evidence type="ECO:0000256" key="2">
    <source>
        <dbReference type="ARBA" id="ARBA00004370"/>
    </source>
</evidence>
<evidence type="ECO:0000313" key="14">
    <source>
        <dbReference type="EMBL" id="XBM02098.1"/>
    </source>
</evidence>
<evidence type="ECO:0000259" key="13">
    <source>
        <dbReference type="PROSITE" id="PS50885"/>
    </source>
</evidence>
<comment type="catalytic activity">
    <reaction evidence="1">
        <text>ATP + protein L-histidine = ADP + protein N-phospho-L-histidine.</text>
        <dbReference type="EC" id="2.7.13.3"/>
    </reaction>
</comment>
<keyword evidence="4" id="KW-0597">Phosphoprotein</keyword>
<evidence type="ECO:0000256" key="1">
    <source>
        <dbReference type="ARBA" id="ARBA00000085"/>
    </source>
</evidence>
<evidence type="ECO:0000256" key="9">
    <source>
        <dbReference type="ARBA" id="ARBA00023012"/>
    </source>
</evidence>
<keyword evidence="8 11" id="KW-1133">Transmembrane helix</keyword>
<dbReference type="Gene3D" id="1.10.287.130">
    <property type="match status" value="1"/>
</dbReference>
<keyword evidence="5" id="KW-0808">Transferase</keyword>
<evidence type="ECO:0000256" key="11">
    <source>
        <dbReference type="SAM" id="Phobius"/>
    </source>
</evidence>
<keyword evidence="6 11" id="KW-0812">Transmembrane</keyword>
<gene>
    <name evidence="14" type="ORF">ABHF33_07495</name>
</gene>
<dbReference type="SUPFAM" id="SSF55874">
    <property type="entry name" value="ATPase domain of HSP90 chaperone/DNA topoisomerase II/histidine kinase"/>
    <property type="match status" value="1"/>
</dbReference>
<evidence type="ECO:0000256" key="10">
    <source>
        <dbReference type="ARBA" id="ARBA00023136"/>
    </source>
</evidence>
<accession>A0AAU7FEN1</accession>
<keyword evidence="14" id="KW-0067">ATP-binding</keyword>
<dbReference type="RefSeq" id="WP_348946369.1">
    <property type="nucleotide sequence ID" value="NZ_CP157355.1"/>
</dbReference>